<feature type="compositionally biased region" description="Low complexity" evidence="19">
    <location>
        <begin position="993"/>
        <end position="1020"/>
    </location>
</feature>
<keyword evidence="9 17" id="KW-0862">Zinc</keyword>
<feature type="region of interest" description="Disordered" evidence="19">
    <location>
        <begin position="993"/>
        <end position="1040"/>
    </location>
</feature>
<dbReference type="RefSeq" id="WP_307465095.1">
    <property type="nucleotide sequence ID" value="NZ_JAURUR010000002.1"/>
</dbReference>
<evidence type="ECO:0000256" key="17">
    <source>
        <dbReference type="HAMAP-Rule" id="MF_00205"/>
    </source>
</evidence>
<dbReference type="InterPro" id="IPR003439">
    <property type="entry name" value="ABC_transporter-like_ATP-bd"/>
</dbReference>
<keyword evidence="11 17" id="KW-0267">Excision nuclease</keyword>
<keyword evidence="18" id="KW-0175">Coiled coil</keyword>
<gene>
    <name evidence="17" type="primary">uvrA</name>
    <name evidence="21" type="ORF">QO006_001330</name>
</gene>
<evidence type="ECO:0000256" key="6">
    <source>
        <dbReference type="ARBA" id="ARBA00022763"/>
    </source>
</evidence>
<keyword evidence="5 17" id="KW-0547">Nucleotide-binding</keyword>
<feature type="binding site" evidence="17">
    <location>
        <begin position="33"/>
        <end position="40"/>
    </location>
    <ligand>
        <name>ATP</name>
        <dbReference type="ChEBI" id="CHEBI:30616"/>
    </ligand>
</feature>
<dbReference type="Gene3D" id="3.30.1490.20">
    <property type="entry name" value="ATP-grasp fold, A domain"/>
    <property type="match status" value="1"/>
</dbReference>
<dbReference type="SMART" id="SM00382">
    <property type="entry name" value="AAA"/>
    <property type="match status" value="2"/>
</dbReference>
<comment type="subcellular location">
    <subcellularLocation>
        <location evidence="1 17">Cytoplasm</location>
    </subcellularLocation>
</comment>
<dbReference type="Gene3D" id="1.10.8.280">
    <property type="entry name" value="ABC transporter ATPase domain-like"/>
    <property type="match status" value="1"/>
</dbReference>
<evidence type="ECO:0000256" key="15">
    <source>
        <dbReference type="ARBA" id="ARBA00039316"/>
    </source>
</evidence>
<name>A0ABT9MBF4_9DEIO</name>
<dbReference type="InterPro" id="IPR027417">
    <property type="entry name" value="P-loop_NTPase"/>
</dbReference>
<evidence type="ECO:0000259" key="20">
    <source>
        <dbReference type="PROSITE" id="PS50893"/>
    </source>
</evidence>
<evidence type="ECO:0000313" key="22">
    <source>
        <dbReference type="Proteomes" id="UP001232163"/>
    </source>
</evidence>
<protein>
    <recommendedName>
        <fullName evidence="15 17">UvrABC system protein A</fullName>
        <shortName evidence="17">UvrA protein</shortName>
    </recommendedName>
    <alternativeName>
        <fullName evidence="16 17">Excinuclease ABC subunit A</fullName>
    </alternativeName>
</protein>
<dbReference type="PROSITE" id="PS50893">
    <property type="entry name" value="ABC_TRANSPORTER_2"/>
    <property type="match status" value="1"/>
</dbReference>
<keyword evidence="17" id="KW-0742">SOS response</keyword>
<evidence type="ECO:0000256" key="2">
    <source>
        <dbReference type="ARBA" id="ARBA00022490"/>
    </source>
</evidence>
<feature type="binding site" evidence="17">
    <location>
        <begin position="680"/>
        <end position="687"/>
    </location>
    <ligand>
        <name>ATP</name>
        <dbReference type="ChEBI" id="CHEBI:30616"/>
    </ligand>
</feature>
<evidence type="ECO:0000256" key="13">
    <source>
        <dbReference type="ARBA" id="ARBA00023204"/>
    </source>
</evidence>
<keyword evidence="10 17" id="KW-0067">ATP-binding</keyword>
<dbReference type="InterPro" id="IPR003593">
    <property type="entry name" value="AAA+_ATPase"/>
</dbReference>
<reference evidence="21 22" key="1">
    <citation type="submission" date="2023-07" db="EMBL/GenBank/DDBJ databases">
        <title>Genomic Encyclopedia of Type Strains, Phase IV (KMG-IV): sequencing the most valuable type-strain genomes for metagenomic binning, comparative biology and taxonomic classification.</title>
        <authorList>
            <person name="Goeker M."/>
        </authorList>
    </citation>
    <scope>NUCLEOTIDE SEQUENCE [LARGE SCALE GENOMIC DNA]</scope>
    <source>
        <strain evidence="21 22">NIO-1023</strain>
    </source>
</reference>
<dbReference type="InterPro" id="IPR004602">
    <property type="entry name" value="UvrA"/>
</dbReference>
<dbReference type="PANTHER" id="PTHR43152:SF3">
    <property type="entry name" value="UVRABC SYSTEM PROTEIN A"/>
    <property type="match status" value="1"/>
</dbReference>
<sequence length="1040" mass="114152">MQNQNLIVRGAREHNLKDITVELPRDQFIVITGVSGSGKSTLAFDTIYAEGQRRYVESLSAYARQFLGLMEKPDVDSITGLSPAISIDQKTTSHNPRSTVGTVTEIHDYLRLLYARVGTPYCPVCGRKIEKQSPSEITDRLLGGFADKRAILLAPVVRGRKGEYRKLFADLRREGFARVRVDGTLYELDEAEKLKLEKFEKHDVDVVIDRVTLREGDRSRIAESVELGLRRGEGLLRVLMPDGGEDGGAHEELYSEKFACPEHGSVLEELEPRSFSFNNPYGACPDCAGLGSKQEFTPERIIDEKLSIAEGAILPWTKKGTDAGIYYWDKLKALSEHLDFDLKTPWRDLPAAAQKAVLHGPGEAFPVVYRRGGKETMRFMTEFEGVIHNLERRYADTESDFMKERLEELMDLRPCPTCGGTRYKPEILAVRVGGLNISQASGMSVLDADAFFGWLQDGELNHDRIKPYLGQGLGGSVKAHGPRHYEYALNDFGAAVAAPILRAIRTRLSFLVDVGLDYLSLDRTANTLSGGEAQRIRLATQVGSGLTGVLYVLDEPSIGLHPKDNHRLIGTLKNLRDLGNTLLVVEHDEDTMVEADYLVDMGPGAGVHGGEVVAYGTPEQVKQDRNSLTGKYLRGELKIDVPTERRRGNGKKLRVFGAKEHNLQNVDIEIPLGTMTVVTGPSGSGKSTLIHDILHATLARELNGAKTTPGRFDRIEGMEHLDKVIEIDQSPIGRTPRSNPATYTGVFTEVRDLFTRTPEARRRGYQAGRFSFNVKGGRCEHCKGDGVMKIEMNFLPDIYVPCEVCKGARYNRETLEVKYNHKTIADVLDMTVEDAHNFFEAIPTIQRKMALLLDVGLGYMRIGQPSTTLSGGEAQRIKLATELSKRATGKTIYILDEPTTGLHFEDVRKLMEVLQRLAEGGNTLVIIEHNLDVMKCADYLIDLGPEGGVRGGTVVATGTPEQLAAHEGSHTGAWLRRVPGIVPAGAAAAVPPEVPAAPAKKSRKAAAVESAGAAQAAKATQAEHRKAAPRGSRAKKAAGA</sequence>
<dbReference type="CDD" id="cd03271">
    <property type="entry name" value="ABC_UvrA_II"/>
    <property type="match status" value="1"/>
</dbReference>
<evidence type="ECO:0000256" key="14">
    <source>
        <dbReference type="ARBA" id="ARBA00038000"/>
    </source>
</evidence>
<evidence type="ECO:0000256" key="8">
    <source>
        <dbReference type="ARBA" id="ARBA00022771"/>
    </source>
</evidence>
<evidence type="ECO:0000256" key="3">
    <source>
        <dbReference type="ARBA" id="ARBA00022723"/>
    </source>
</evidence>
<feature type="zinc finger region" description="C4-type" evidence="17">
    <location>
        <begin position="260"/>
        <end position="287"/>
    </location>
</feature>
<dbReference type="InterPro" id="IPR041102">
    <property type="entry name" value="UvrA_inter"/>
</dbReference>
<keyword evidence="4 17" id="KW-0677">Repeat</keyword>
<dbReference type="InterPro" id="IPR017871">
    <property type="entry name" value="ABC_transporter-like_CS"/>
</dbReference>
<keyword evidence="7 17" id="KW-0228">DNA excision</keyword>
<dbReference type="Pfam" id="PF17755">
    <property type="entry name" value="UvrA_DNA-bind"/>
    <property type="match status" value="1"/>
</dbReference>
<dbReference type="NCBIfam" id="TIGR00630">
    <property type="entry name" value="uvra"/>
    <property type="match status" value="1"/>
</dbReference>
<accession>A0ABT9MBF4</accession>
<comment type="subunit">
    <text evidence="17">Forms a heterotetramer with UvrB during the search for lesions.</text>
</comment>
<dbReference type="NCBIfam" id="NF001503">
    <property type="entry name" value="PRK00349.1"/>
    <property type="match status" value="1"/>
</dbReference>
<organism evidence="21 22">
    <name type="scientific">Deinococcus enclensis</name>
    <dbReference type="NCBI Taxonomy" id="1049582"/>
    <lineage>
        <taxon>Bacteria</taxon>
        <taxon>Thermotogati</taxon>
        <taxon>Deinococcota</taxon>
        <taxon>Deinococci</taxon>
        <taxon>Deinococcales</taxon>
        <taxon>Deinococcaceae</taxon>
        <taxon>Deinococcus</taxon>
    </lineage>
</organism>
<dbReference type="SUPFAM" id="SSF52540">
    <property type="entry name" value="P-loop containing nucleoside triphosphate hydrolases"/>
    <property type="match status" value="2"/>
</dbReference>
<dbReference type="Gene3D" id="3.40.50.300">
    <property type="entry name" value="P-loop containing nucleotide triphosphate hydrolases"/>
    <property type="match status" value="3"/>
</dbReference>
<evidence type="ECO:0000256" key="11">
    <source>
        <dbReference type="ARBA" id="ARBA00022881"/>
    </source>
</evidence>
<comment type="similarity">
    <text evidence="14 17">Belongs to the ABC transporter superfamily. UvrA family.</text>
</comment>
<keyword evidence="13 17" id="KW-0234">DNA repair</keyword>
<dbReference type="Proteomes" id="UP001232163">
    <property type="component" value="Unassembled WGS sequence"/>
</dbReference>
<dbReference type="Gene3D" id="1.20.1580.10">
    <property type="entry name" value="ABC transporter ATPase like domain"/>
    <property type="match status" value="3"/>
</dbReference>
<evidence type="ECO:0000256" key="5">
    <source>
        <dbReference type="ARBA" id="ARBA00022741"/>
    </source>
</evidence>
<dbReference type="InterPro" id="IPR041552">
    <property type="entry name" value="UvrA_DNA-bd"/>
</dbReference>
<dbReference type="InterPro" id="IPR013815">
    <property type="entry name" value="ATP_grasp_subdomain_1"/>
</dbReference>
<evidence type="ECO:0000256" key="12">
    <source>
        <dbReference type="ARBA" id="ARBA00023125"/>
    </source>
</evidence>
<evidence type="ECO:0000256" key="18">
    <source>
        <dbReference type="SAM" id="Coils"/>
    </source>
</evidence>
<keyword evidence="6 17" id="KW-0227">DNA damage</keyword>
<dbReference type="HAMAP" id="MF_00205">
    <property type="entry name" value="UvrA"/>
    <property type="match status" value="1"/>
</dbReference>
<feature type="domain" description="ABC transporter" evidence="20">
    <location>
        <begin position="645"/>
        <end position="976"/>
    </location>
</feature>
<dbReference type="CDD" id="cd03270">
    <property type="entry name" value="ABC_UvrA_I"/>
    <property type="match status" value="1"/>
</dbReference>
<evidence type="ECO:0000256" key="4">
    <source>
        <dbReference type="ARBA" id="ARBA00022737"/>
    </source>
</evidence>
<evidence type="ECO:0000256" key="19">
    <source>
        <dbReference type="SAM" id="MobiDB-lite"/>
    </source>
</evidence>
<keyword evidence="3 17" id="KW-0479">Metal-binding</keyword>
<comment type="function">
    <text evidence="17">The UvrABC repair system catalyzes the recognition and processing of DNA lesions. UvrA is an ATPase and a DNA-binding protein. A damage recognition complex composed of 2 UvrA and 2 UvrB subunits scans DNA for abnormalities. When the presence of a lesion has been verified by UvrB, the UvrA molecules dissociate.</text>
</comment>
<comment type="caution">
    <text evidence="21">The sequence shown here is derived from an EMBL/GenBank/DDBJ whole genome shotgun (WGS) entry which is preliminary data.</text>
</comment>
<feature type="coiled-coil region" evidence="18">
    <location>
        <begin position="380"/>
        <end position="407"/>
    </location>
</feature>
<dbReference type="EMBL" id="JAURUR010000002">
    <property type="protein sequence ID" value="MDP9763913.1"/>
    <property type="molecule type" value="Genomic_DNA"/>
</dbReference>
<evidence type="ECO:0000256" key="16">
    <source>
        <dbReference type="ARBA" id="ARBA00042156"/>
    </source>
</evidence>
<evidence type="ECO:0000256" key="1">
    <source>
        <dbReference type="ARBA" id="ARBA00004496"/>
    </source>
</evidence>
<evidence type="ECO:0000256" key="7">
    <source>
        <dbReference type="ARBA" id="ARBA00022769"/>
    </source>
</evidence>
<proteinExistence type="inferred from homology"/>
<evidence type="ECO:0000256" key="9">
    <source>
        <dbReference type="ARBA" id="ARBA00022833"/>
    </source>
</evidence>
<dbReference type="Pfam" id="PF17760">
    <property type="entry name" value="UvrA_inter"/>
    <property type="match status" value="1"/>
</dbReference>
<dbReference type="PANTHER" id="PTHR43152">
    <property type="entry name" value="UVRABC SYSTEM PROTEIN A"/>
    <property type="match status" value="1"/>
</dbReference>
<evidence type="ECO:0000313" key="21">
    <source>
        <dbReference type="EMBL" id="MDP9763913.1"/>
    </source>
</evidence>
<evidence type="ECO:0000256" key="10">
    <source>
        <dbReference type="ARBA" id="ARBA00022840"/>
    </source>
</evidence>
<keyword evidence="8 17" id="KW-0863">Zinc-finger</keyword>
<keyword evidence="22" id="KW-1185">Reference proteome</keyword>
<feature type="zinc finger region" description="C4-type" evidence="17">
    <location>
        <begin position="779"/>
        <end position="805"/>
    </location>
</feature>
<keyword evidence="2 17" id="KW-0963">Cytoplasm</keyword>
<dbReference type="PROSITE" id="PS00211">
    <property type="entry name" value="ABC_TRANSPORTER_1"/>
    <property type="match status" value="2"/>
</dbReference>
<keyword evidence="12 17" id="KW-0238">DNA-binding</keyword>